<dbReference type="EMBL" id="JACXAD010000001">
    <property type="protein sequence ID" value="MBD2766340.1"/>
    <property type="molecule type" value="Genomic_DNA"/>
</dbReference>
<dbReference type="Proteomes" id="UP000612233">
    <property type="component" value="Unassembled WGS sequence"/>
</dbReference>
<keyword evidence="3" id="KW-1185">Reference proteome</keyword>
<feature type="region of interest" description="Disordered" evidence="1">
    <location>
        <begin position="22"/>
        <end position="52"/>
    </location>
</feature>
<evidence type="ECO:0000256" key="1">
    <source>
        <dbReference type="SAM" id="MobiDB-lite"/>
    </source>
</evidence>
<dbReference type="RefSeq" id="WP_191003170.1">
    <property type="nucleotide sequence ID" value="NZ_JACXAD010000001.1"/>
</dbReference>
<gene>
    <name evidence="2" type="ORF">IC235_00360</name>
</gene>
<feature type="compositionally biased region" description="Basic and acidic residues" evidence="1">
    <location>
        <begin position="22"/>
        <end position="41"/>
    </location>
</feature>
<protein>
    <submittedName>
        <fullName evidence="2">Uncharacterized protein</fullName>
    </submittedName>
</protein>
<proteinExistence type="predicted"/>
<organism evidence="2 3">
    <name type="scientific">Hymenobacter montanus</name>
    <dbReference type="NCBI Taxonomy" id="2771359"/>
    <lineage>
        <taxon>Bacteria</taxon>
        <taxon>Pseudomonadati</taxon>
        <taxon>Bacteroidota</taxon>
        <taxon>Cytophagia</taxon>
        <taxon>Cytophagales</taxon>
        <taxon>Hymenobacteraceae</taxon>
        <taxon>Hymenobacter</taxon>
    </lineage>
</organism>
<accession>A0A927B908</accession>
<comment type="caution">
    <text evidence="2">The sequence shown here is derived from an EMBL/GenBank/DDBJ whole genome shotgun (WGS) entry which is preliminary data.</text>
</comment>
<name>A0A927B908_9BACT</name>
<reference evidence="2" key="1">
    <citation type="submission" date="2020-09" db="EMBL/GenBank/DDBJ databases">
        <authorList>
            <person name="Kim M.K."/>
        </authorList>
    </citation>
    <scope>NUCLEOTIDE SEQUENCE</scope>
    <source>
        <strain evidence="2">BT664</strain>
    </source>
</reference>
<evidence type="ECO:0000313" key="3">
    <source>
        <dbReference type="Proteomes" id="UP000612233"/>
    </source>
</evidence>
<sequence>MKLPKTLLGAILVGITVQATGCKKETPTPKSEGKSGKETVKTPDNCPACGMG</sequence>
<dbReference type="AlphaFoldDB" id="A0A927B908"/>
<evidence type="ECO:0000313" key="2">
    <source>
        <dbReference type="EMBL" id="MBD2766340.1"/>
    </source>
</evidence>